<feature type="compositionally biased region" description="Acidic residues" evidence="4">
    <location>
        <begin position="309"/>
        <end position="318"/>
    </location>
</feature>
<dbReference type="GO" id="GO:0007166">
    <property type="term" value="P:cell surface receptor signaling pathway"/>
    <property type="evidence" value="ECO:0007669"/>
    <property type="project" value="UniProtKB-ARBA"/>
</dbReference>
<dbReference type="SUPFAM" id="SSF48726">
    <property type="entry name" value="Immunoglobulin"/>
    <property type="match status" value="2"/>
</dbReference>
<dbReference type="PANTHER" id="PTHR11738:SF186">
    <property type="entry name" value="OSTEOCLAST-ASSOCIATED IMMUNOGLOBULIN-LIKE RECEPTOR"/>
    <property type="match status" value="1"/>
</dbReference>
<dbReference type="InterPro" id="IPR003599">
    <property type="entry name" value="Ig_sub"/>
</dbReference>
<reference evidence="6" key="1">
    <citation type="submission" date="2025-08" db="UniProtKB">
        <authorList>
            <consortium name="Ensembl"/>
        </authorList>
    </citation>
    <scope>IDENTIFICATION</scope>
</reference>
<accession>A0A3B3CK42</accession>
<dbReference type="Pfam" id="PF00047">
    <property type="entry name" value="ig"/>
    <property type="match status" value="1"/>
</dbReference>
<evidence type="ECO:0000313" key="6">
    <source>
        <dbReference type="Ensembl" id="ENSOMEP00000017951.1"/>
    </source>
</evidence>
<feature type="compositionally biased region" description="Basic and acidic residues" evidence="4">
    <location>
        <begin position="340"/>
        <end position="351"/>
    </location>
</feature>
<dbReference type="PANTHER" id="PTHR11738">
    <property type="entry name" value="MHC CLASS I NK CELL RECEPTOR"/>
    <property type="match status" value="1"/>
</dbReference>
<dbReference type="InterPro" id="IPR007110">
    <property type="entry name" value="Ig-like_dom"/>
</dbReference>
<evidence type="ECO:0000259" key="5">
    <source>
        <dbReference type="PROSITE" id="PS50835"/>
    </source>
</evidence>
<feature type="compositionally biased region" description="Polar residues" evidence="4">
    <location>
        <begin position="320"/>
        <end position="333"/>
    </location>
</feature>
<dbReference type="AlphaFoldDB" id="A0A3B3CK42"/>
<dbReference type="InterPro" id="IPR050412">
    <property type="entry name" value="Ig-like_Receptors_ImmuneReg"/>
</dbReference>
<dbReference type="Gene3D" id="2.60.40.10">
    <property type="entry name" value="Immunoglobulins"/>
    <property type="match status" value="2"/>
</dbReference>
<dbReference type="InterPro" id="IPR013783">
    <property type="entry name" value="Ig-like_fold"/>
</dbReference>
<keyword evidence="7" id="KW-1185">Reference proteome</keyword>
<evidence type="ECO:0000256" key="3">
    <source>
        <dbReference type="ARBA" id="ARBA00023319"/>
    </source>
</evidence>
<dbReference type="InterPro" id="IPR036179">
    <property type="entry name" value="Ig-like_dom_sf"/>
</dbReference>
<dbReference type="Proteomes" id="UP000261560">
    <property type="component" value="Unplaced"/>
</dbReference>
<feature type="domain" description="Ig-like" evidence="5">
    <location>
        <begin position="31"/>
        <end position="121"/>
    </location>
</feature>
<sequence length="373" mass="41169">LAPRYRDLRLLGLRLGKLPVTKRSTGSLLKPSISMDPAGEVFWGQEVRITCSTAAELLGETFILQKISDSFRQTQLSPIRTATFTISKVNFDHDGSYRCQYEKTGSGQTFTSPSSDPLTISVAVNFSKPTISVSSADVSWGQEVCFTCSIHSQVFGGTFILKRTESSFKKTQTSSTNFTNFVISKADVAHDGSYQCHIYFSSHIVSSRVFAAADLCYIWWNPTFVAVHLVPGLSVPEGKKTQTSSGSFPDSKCVFKIFELSIFLKSQLTVLYHISGSAREDGGNCEAEYENLSGEPSPPKLTDKTEQDPGNDYEDAPFDETNSFEEFTPQTMECASPKSESQEEGKEKDGQETSNDNNYCNNVLLPVLQTVEI</sequence>
<proteinExistence type="predicted"/>
<evidence type="ECO:0000256" key="1">
    <source>
        <dbReference type="ARBA" id="ARBA00022729"/>
    </source>
</evidence>
<feature type="region of interest" description="Disordered" evidence="4">
    <location>
        <begin position="284"/>
        <end position="361"/>
    </location>
</feature>
<evidence type="ECO:0000313" key="7">
    <source>
        <dbReference type="Proteomes" id="UP000261560"/>
    </source>
</evidence>
<name>A0A3B3CK42_ORYME</name>
<evidence type="ECO:0000256" key="2">
    <source>
        <dbReference type="ARBA" id="ARBA00023157"/>
    </source>
</evidence>
<reference evidence="6" key="2">
    <citation type="submission" date="2025-09" db="UniProtKB">
        <authorList>
            <consortium name="Ensembl"/>
        </authorList>
    </citation>
    <scope>IDENTIFICATION</scope>
</reference>
<keyword evidence="2" id="KW-1015">Disulfide bond</keyword>
<dbReference type="GO" id="GO:0002764">
    <property type="term" value="P:immune response-regulating signaling pathway"/>
    <property type="evidence" value="ECO:0007669"/>
    <property type="project" value="TreeGrafter"/>
</dbReference>
<protein>
    <recommendedName>
        <fullName evidence="5">Ig-like domain-containing protein</fullName>
    </recommendedName>
</protein>
<dbReference type="Ensembl" id="ENSOMET00000035041.1">
    <property type="protein sequence ID" value="ENSOMEP00000017951.1"/>
    <property type="gene ID" value="ENSOMEG00000019645.1"/>
</dbReference>
<dbReference type="FunFam" id="2.60.40.10:FF:000049">
    <property type="entry name" value="Leukocyte immunoglobulin-like receptor subfamily B member 1"/>
    <property type="match status" value="1"/>
</dbReference>
<feature type="compositionally biased region" description="Polar residues" evidence="4">
    <location>
        <begin position="352"/>
        <end position="361"/>
    </location>
</feature>
<dbReference type="PROSITE" id="PS50835">
    <property type="entry name" value="IG_LIKE"/>
    <property type="match status" value="1"/>
</dbReference>
<evidence type="ECO:0000256" key="4">
    <source>
        <dbReference type="SAM" id="MobiDB-lite"/>
    </source>
</evidence>
<dbReference type="GeneTree" id="ENSGT01150000287937"/>
<keyword evidence="1" id="KW-0732">Signal</keyword>
<dbReference type="STRING" id="30732.ENSOMEP00000017951"/>
<dbReference type="SMART" id="SM00409">
    <property type="entry name" value="IG"/>
    <property type="match status" value="2"/>
</dbReference>
<keyword evidence="3" id="KW-0393">Immunoglobulin domain</keyword>
<dbReference type="PaxDb" id="30732-ENSOMEP00000017951"/>
<dbReference type="InterPro" id="IPR013151">
    <property type="entry name" value="Immunoglobulin_dom"/>
</dbReference>
<organism evidence="6 7">
    <name type="scientific">Oryzias melastigma</name>
    <name type="common">Marine medaka</name>
    <dbReference type="NCBI Taxonomy" id="30732"/>
    <lineage>
        <taxon>Eukaryota</taxon>
        <taxon>Metazoa</taxon>
        <taxon>Chordata</taxon>
        <taxon>Craniata</taxon>
        <taxon>Vertebrata</taxon>
        <taxon>Euteleostomi</taxon>
        <taxon>Actinopterygii</taxon>
        <taxon>Neopterygii</taxon>
        <taxon>Teleostei</taxon>
        <taxon>Neoteleostei</taxon>
        <taxon>Acanthomorphata</taxon>
        <taxon>Ovalentaria</taxon>
        <taxon>Atherinomorphae</taxon>
        <taxon>Beloniformes</taxon>
        <taxon>Adrianichthyidae</taxon>
        <taxon>Oryziinae</taxon>
        <taxon>Oryzias</taxon>
    </lineage>
</organism>